<gene>
    <name evidence="2" type="ORF">STA1M1_06040</name>
</gene>
<evidence type="ECO:0000313" key="3">
    <source>
        <dbReference type="Proteomes" id="UP001144205"/>
    </source>
</evidence>
<proteinExistence type="predicted"/>
<feature type="transmembrane region" description="Helical" evidence="1">
    <location>
        <begin position="33"/>
        <end position="51"/>
    </location>
</feature>
<accession>A0ABQ5LP10</accession>
<protein>
    <submittedName>
        <fullName evidence="2">Uncharacterized protein</fullName>
    </submittedName>
</protein>
<feature type="transmembrane region" description="Helical" evidence="1">
    <location>
        <begin position="57"/>
        <end position="81"/>
    </location>
</feature>
<dbReference type="Proteomes" id="UP001144205">
    <property type="component" value="Unassembled WGS sequence"/>
</dbReference>
<evidence type="ECO:0000313" key="2">
    <source>
        <dbReference type="EMBL" id="GKY86735.1"/>
    </source>
</evidence>
<keyword evidence="3" id="KW-1185">Reference proteome</keyword>
<organism evidence="2 3">
    <name type="scientific">Sinisalibacter aestuarii</name>
    <dbReference type="NCBI Taxonomy" id="2949426"/>
    <lineage>
        <taxon>Bacteria</taxon>
        <taxon>Pseudomonadati</taxon>
        <taxon>Pseudomonadota</taxon>
        <taxon>Alphaproteobacteria</taxon>
        <taxon>Rhodobacterales</taxon>
        <taxon>Roseobacteraceae</taxon>
        <taxon>Sinisalibacter</taxon>
    </lineage>
</organism>
<keyword evidence="1" id="KW-0472">Membrane</keyword>
<reference evidence="2" key="1">
    <citation type="journal article" date="2023" name="Int. J. Syst. Evol. Microbiol.">
        <title>Sinisalibacter aestuarii sp. nov., isolated from estuarine sediment of the Arakawa River.</title>
        <authorList>
            <person name="Arafat S.T."/>
            <person name="Hirano S."/>
            <person name="Sato A."/>
            <person name="Takeuchi K."/>
            <person name="Yasuda T."/>
            <person name="Terahara T."/>
            <person name="Hamada M."/>
            <person name="Kobayashi T."/>
        </authorList>
    </citation>
    <scope>NUCLEOTIDE SEQUENCE</scope>
    <source>
        <strain evidence="2">B-399</strain>
    </source>
</reference>
<evidence type="ECO:0000256" key="1">
    <source>
        <dbReference type="SAM" id="Phobius"/>
    </source>
</evidence>
<dbReference type="RefSeq" id="WP_281840691.1">
    <property type="nucleotide sequence ID" value="NZ_BROH01000001.1"/>
</dbReference>
<comment type="caution">
    <text evidence="2">The sequence shown here is derived from an EMBL/GenBank/DDBJ whole genome shotgun (WGS) entry which is preliminary data.</text>
</comment>
<sequence>MAGLLSFTRNDAAALPLTPEGIAIVIAATRRAILARLGLAVAISAALLLLARATGGMLSLAFAGLGLLSLWGVLAGLLAAWDHARASAALRRHIPANIARESDPVKFWRAYRGLFPYSWS</sequence>
<dbReference type="EMBL" id="BROH01000001">
    <property type="protein sequence ID" value="GKY86735.1"/>
    <property type="molecule type" value="Genomic_DNA"/>
</dbReference>
<keyword evidence="1" id="KW-1133">Transmembrane helix</keyword>
<name>A0ABQ5LP10_9RHOB</name>
<keyword evidence="1" id="KW-0812">Transmembrane</keyword>